<gene>
    <name evidence="8" type="primary">opuCB_1</name>
    <name evidence="8" type="ORF">SPTER_05490</name>
</gene>
<dbReference type="EMBL" id="CP036259">
    <property type="protein sequence ID" value="QDR79276.1"/>
    <property type="molecule type" value="Genomic_DNA"/>
</dbReference>
<keyword evidence="5 6" id="KW-0472">Membrane</keyword>
<comment type="subcellular location">
    <subcellularLocation>
        <location evidence="6">Cell membrane</location>
        <topology evidence="6">Multi-pass membrane protein</topology>
    </subcellularLocation>
    <subcellularLocation>
        <location evidence="1">Membrane</location>
        <topology evidence="1">Multi-pass membrane protein</topology>
    </subcellularLocation>
</comment>
<dbReference type="CDD" id="cd06261">
    <property type="entry name" value="TM_PBP2"/>
    <property type="match status" value="1"/>
</dbReference>
<evidence type="ECO:0000256" key="3">
    <source>
        <dbReference type="ARBA" id="ARBA00022692"/>
    </source>
</evidence>
<evidence type="ECO:0000256" key="2">
    <source>
        <dbReference type="ARBA" id="ARBA00022448"/>
    </source>
</evidence>
<organism evidence="8 9">
    <name type="scientific">Sporomusa termitida</name>
    <dbReference type="NCBI Taxonomy" id="2377"/>
    <lineage>
        <taxon>Bacteria</taxon>
        <taxon>Bacillati</taxon>
        <taxon>Bacillota</taxon>
        <taxon>Negativicutes</taxon>
        <taxon>Selenomonadales</taxon>
        <taxon>Sporomusaceae</taxon>
        <taxon>Sporomusa</taxon>
    </lineage>
</organism>
<evidence type="ECO:0000256" key="6">
    <source>
        <dbReference type="RuleBase" id="RU363032"/>
    </source>
</evidence>
<dbReference type="PROSITE" id="PS50928">
    <property type="entry name" value="ABC_TM1"/>
    <property type="match status" value="1"/>
</dbReference>
<accession>A0A517DPR6</accession>
<reference evidence="8 9" key="1">
    <citation type="submission" date="2019-02" db="EMBL/GenBank/DDBJ databases">
        <title>Closed genome of Sporomusa termitida DSM 4440.</title>
        <authorList>
            <person name="Poehlein A."/>
            <person name="Daniel R."/>
        </authorList>
    </citation>
    <scope>NUCLEOTIDE SEQUENCE [LARGE SCALE GENOMIC DNA]</scope>
    <source>
        <strain evidence="8 9">DSM 4440</strain>
    </source>
</reference>
<dbReference type="Proteomes" id="UP000320776">
    <property type="component" value="Chromosome"/>
</dbReference>
<evidence type="ECO:0000313" key="8">
    <source>
        <dbReference type="EMBL" id="QDR79276.1"/>
    </source>
</evidence>
<protein>
    <submittedName>
        <fullName evidence="8">Glycine betaine/carnitine/choline transport system permease protein OpuCB</fullName>
    </submittedName>
</protein>
<feature type="domain" description="ABC transmembrane type-1" evidence="7">
    <location>
        <begin position="18"/>
        <end position="199"/>
    </location>
</feature>
<dbReference type="RefSeq" id="WP_144348945.1">
    <property type="nucleotide sequence ID" value="NZ_CP036259.1"/>
</dbReference>
<keyword evidence="4 6" id="KW-1133">Transmembrane helix</keyword>
<feature type="transmembrane region" description="Helical" evidence="6">
    <location>
        <begin position="24"/>
        <end position="43"/>
    </location>
</feature>
<keyword evidence="2 6" id="KW-0813">Transport</keyword>
<dbReference type="GO" id="GO:0005886">
    <property type="term" value="C:plasma membrane"/>
    <property type="evidence" value="ECO:0007669"/>
    <property type="project" value="UniProtKB-SubCell"/>
</dbReference>
<evidence type="ECO:0000256" key="1">
    <source>
        <dbReference type="ARBA" id="ARBA00004141"/>
    </source>
</evidence>
<feature type="transmembrane region" description="Helical" evidence="6">
    <location>
        <begin position="134"/>
        <end position="160"/>
    </location>
</feature>
<keyword evidence="3 6" id="KW-0812">Transmembrane</keyword>
<evidence type="ECO:0000259" key="7">
    <source>
        <dbReference type="PROSITE" id="PS50928"/>
    </source>
</evidence>
<dbReference type="InterPro" id="IPR035906">
    <property type="entry name" value="MetI-like_sf"/>
</dbReference>
<dbReference type="SUPFAM" id="SSF161098">
    <property type="entry name" value="MetI-like"/>
    <property type="match status" value="1"/>
</dbReference>
<evidence type="ECO:0000256" key="4">
    <source>
        <dbReference type="ARBA" id="ARBA00022989"/>
    </source>
</evidence>
<dbReference type="Pfam" id="PF00528">
    <property type="entry name" value="BPD_transp_1"/>
    <property type="match status" value="1"/>
</dbReference>
<dbReference type="AlphaFoldDB" id="A0A517DPR6"/>
<dbReference type="KEGG" id="sted:SPTER_05490"/>
<dbReference type="InterPro" id="IPR000515">
    <property type="entry name" value="MetI-like"/>
</dbReference>
<dbReference type="PANTHER" id="PTHR30177:SF4">
    <property type="entry name" value="OSMOPROTECTANT IMPORT PERMEASE PROTEIN OSMW"/>
    <property type="match status" value="1"/>
</dbReference>
<feature type="transmembrane region" description="Helical" evidence="6">
    <location>
        <begin position="84"/>
        <end position="102"/>
    </location>
</feature>
<dbReference type="FunFam" id="1.10.3720.10:FF:000001">
    <property type="entry name" value="Glycine betaine ABC transporter, permease"/>
    <property type="match status" value="1"/>
</dbReference>
<dbReference type="GO" id="GO:0055085">
    <property type="term" value="P:transmembrane transport"/>
    <property type="evidence" value="ECO:0007669"/>
    <property type="project" value="InterPro"/>
</dbReference>
<name>A0A517DPR6_9FIRM</name>
<proteinExistence type="inferred from homology"/>
<comment type="similarity">
    <text evidence="6">Belongs to the binding-protein-dependent transport system permease family.</text>
</comment>
<dbReference type="PANTHER" id="PTHR30177">
    <property type="entry name" value="GLYCINE BETAINE/L-PROLINE TRANSPORT SYSTEM PERMEASE PROTEIN PROW"/>
    <property type="match status" value="1"/>
</dbReference>
<keyword evidence="9" id="KW-1185">Reference proteome</keyword>
<feature type="transmembrane region" description="Helical" evidence="6">
    <location>
        <begin position="55"/>
        <end position="78"/>
    </location>
</feature>
<evidence type="ECO:0000313" key="9">
    <source>
        <dbReference type="Proteomes" id="UP000320776"/>
    </source>
</evidence>
<sequence length="215" mass="23890">MNYLKYIQNNYLTIADYFQTHCSLVLWVVIISLVIWVPVGVLITRNETWAKRVLAIANTIFCIPSLALFAILITIPFLGLGRRSALVALVLYAMMPLVRNVYHGVKNVDKSVIEAARGMGMGSWRILREIELPLAMPIIFAGFRITVVMTTGTAAIATYIGERNLGRLIAEGLTRFHVEMIVVGALFVAVMAIALDSILGYLEKRVVSCGFRVRS</sequence>
<dbReference type="InterPro" id="IPR051204">
    <property type="entry name" value="ABC_transp_perm/SBD"/>
</dbReference>
<evidence type="ECO:0000256" key="5">
    <source>
        <dbReference type="ARBA" id="ARBA00023136"/>
    </source>
</evidence>
<feature type="transmembrane region" description="Helical" evidence="6">
    <location>
        <begin position="180"/>
        <end position="202"/>
    </location>
</feature>
<dbReference type="GO" id="GO:0031460">
    <property type="term" value="P:glycine betaine transport"/>
    <property type="evidence" value="ECO:0007669"/>
    <property type="project" value="TreeGrafter"/>
</dbReference>
<dbReference type="Gene3D" id="1.10.3720.10">
    <property type="entry name" value="MetI-like"/>
    <property type="match status" value="1"/>
</dbReference>
<dbReference type="OrthoDB" id="9801163at2"/>